<feature type="chain" id="PRO_5023073015" evidence="1">
    <location>
        <begin position="22"/>
        <end position="130"/>
    </location>
</feature>
<reference evidence="2 3" key="1">
    <citation type="submission" date="2019-08" db="EMBL/GenBank/DDBJ databases">
        <title>Genome of Vicingus serpentipes NCIMB 15042.</title>
        <authorList>
            <person name="Bowman J.P."/>
        </authorList>
    </citation>
    <scope>NUCLEOTIDE SEQUENCE [LARGE SCALE GENOMIC DNA]</scope>
    <source>
        <strain evidence="2 3">NCIMB 15042</strain>
    </source>
</reference>
<organism evidence="2 3">
    <name type="scientific">Vicingus serpentipes</name>
    <dbReference type="NCBI Taxonomy" id="1926625"/>
    <lineage>
        <taxon>Bacteria</taxon>
        <taxon>Pseudomonadati</taxon>
        <taxon>Bacteroidota</taxon>
        <taxon>Flavobacteriia</taxon>
        <taxon>Flavobacteriales</taxon>
        <taxon>Vicingaceae</taxon>
        <taxon>Vicingus</taxon>
    </lineage>
</organism>
<accession>A0A5C6RR97</accession>
<comment type="caution">
    <text evidence="2">The sequence shown here is derived from an EMBL/GenBank/DDBJ whole genome shotgun (WGS) entry which is preliminary data.</text>
</comment>
<protein>
    <submittedName>
        <fullName evidence="2">Uncharacterized protein</fullName>
    </submittedName>
</protein>
<dbReference type="EMBL" id="VOOS01000005">
    <property type="protein sequence ID" value="TXB64200.1"/>
    <property type="molecule type" value="Genomic_DNA"/>
</dbReference>
<evidence type="ECO:0000313" key="3">
    <source>
        <dbReference type="Proteomes" id="UP000321721"/>
    </source>
</evidence>
<proteinExistence type="predicted"/>
<keyword evidence="1" id="KW-0732">Signal</keyword>
<dbReference type="OrthoDB" id="9932045at2"/>
<feature type="signal peptide" evidence="1">
    <location>
        <begin position="1"/>
        <end position="21"/>
    </location>
</feature>
<name>A0A5C6RR97_9FLAO</name>
<sequence>MKLTFTIASIFFISFSATVNAQTTSKQEKKVIKPTHIDRQSPRITTSTRPILKSSNAQSKSVNGGIVVGEGKYLTFTKKIMEKSVTGQIPDGFPKHIKGQSEDQYIQIMKTWSKNNLDKIKEKYRAEAAQ</sequence>
<dbReference type="Proteomes" id="UP000321721">
    <property type="component" value="Unassembled WGS sequence"/>
</dbReference>
<evidence type="ECO:0000256" key="1">
    <source>
        <dbReference type="SAM" id="SignalP"/>
    </source>
</evidence>
<dbReference type="RefSeq" id="WP_147101243.1">
    <property type="nucleotide sequence ID" value="NZ_VOOS01000005.1"/>
</dbReference>
<gene>
    <name evidence="2" type="ORF">FRY74_10430</name>
</gene>
<dbReference type="AlphaFoldDB" id="A0A5C6RR97"/>
<evidence type="ECO:0000313" key="2">
    <source>
        <dbReference type="EMBL" id="TXB64200.1"/>
    </source>
</evidence>
<keyword evidence="3" id="KW-1185">Reference proteome</keyword>